<dbReference type="AlphaFoldDB" id="A0A024UQQ5"/>
<dbReference type="RefSeq" id="XP_008862591.1">
    <property type="nucleotide sequence ID" value="XM_008864369.1"/>
</dbReference>
<name>A0A024UQQ5_9STRA</name>
<feature type="region of interest" description="Disordered" evidence="1">
    <location>
        <begin position="223"/>
        <end position="253"/>
    </location>
</feature>
<feature type="region of interest" description="Disordered" evidence="1">
    <location>
        <begin position="270"/>
        <end position="321"/>
    </location>
</feature>
<dbReference type="GeneID" id="20078351"/>
<proteinExistence type="predicted"/>
<feature type="compositionally biased region" description="Polar residues" evidence="1">
    <location>
        <begin position="223"/>
        <end position="232"/>
    </location>
</feature>
<feature type="compositionally biased region" description="Polar residues" evidence="1">
    <location>
        <begin position="87"/>
        <end position="118"/>
    </location>
</feature>
<evidence type="ECO:0000256" key="1">
    <source>
        <dbReference type="SAM" id="MobiDB-lite"/>
    </source>
</evidence>
<feature type="compositionally biased region" description="Polar residues" evidence="1">
    <location>
        <begin position="158"/>
        <end position="170"/>
    </location>
</feature>
<reference evidence="2" key="1">
    <citation type="submission" date="2013-12" db="EMBL/GenBank/DDBJ databases">
        <title>The Genome Sequence of Aphanomyces invadans NJM9701.</title>
        <authorList>
            <consortium name="The Broad Institute Genomics Platform"/>
            <person name="Russ C."/>
            <person name="Tyler B."/>
            <person name="van West P."/>
            <person name="Dieguez-Uribeondo J."/>
            <person name="Young S.K."/>
            <person name="Zeng Q."/>
            <person name="Gargeya S."/>
            <person name="Fitzgerald M."/>
            <person name="Abouelleil A."/>
            <person name="Alvarado L."/>
            <person name="Chapman S.B."/>
            <person name="Gainer-Dewar J."/>
            <person name="Goldberg J."/>
            <person name="Griggs A."/>
            <person name="Gujja S."/>
            <person name="Hansen M."/>
            <person name="Howarth C."/>
            <person name="Imamovic A."/>
            <person name="Ireland A."/>
            <person name="Larimer J."/>
            <person name="McCowan C."/>
            <person name="Murphy C."/>
            <person name="Pearson M."/>
            <person name="Poon T.W."/>
            <person name="Priest M."/>
            <person name="Roberts A."/>
            <person name="Saif S."/>
            <person name="Shea T."/>
            <person name="Sykes S."/>
            <person name="Wortman J."/>
            <person name="Nusbaum C."/>
            <person name="Birren B."/>
        </authorList>
    </citation>
    <scope>NUCLEOTIDE SEQUENCE [LARGE SCALE GENOMIC DNA]</scope>
    <source>
        <strain evidence="2">NJM9701</strain>
    </source>
</reference>
<dbReference type="OrthoDB" id="78361at2759"/>
<evidence type="ECO:0000313" key="2">
    <source>
        <dbReference type="EMBL" id="ETW08786.1"/>
    </source>
</evidence>
<dbReference type="VEuPathDB" id="FungiDB:H310_01301"/>
<gene>
    <name evidence="2" type="ORF">H310_01301</name>
</gene>
<feature type="region of interest" description="Disordered" evidence="1">
    <location>
        <begin position="66"/>
        <end position="182"/>
    </location>
</feature>
<organism evidence="2">
    <name type="scientific">Aphanomyces invadans</name>
    <dbReference type="NCBI Taxonomy" id="157072"/>
    <lineage>
        <taxon>Eukaryota</taxon>
        <taxon>Sar</taxon>
        <taxon>Stramenopiles</taxon>
        <taxon>Oomycota</taxon>
        <taxon>Saprolegniomycetes</taxon>
        <taxon>Saprolegniales</taxon>
        <taxon>Verrucalvaceae</taxon>
        <taxon>Aphanomyces</taxon>
    </lineage>
</organism>
<accession>A0A024UQQ5</accession>
<dbReference type="EMBL" id="KI913953">
    <property type="protein sequence ID" value="ETW08786.1"/>
    <property type="molecule type" value="Genomic_DNA"/>
</dbReference>
<feature type="compositionally biased region" description="Low complexity" evidence="1">
    <location>
        <begin position="286"/>
        <end position="298"/>
    </location>
</feature>
<feature type="compositionally biased region" description="Polar residues" evidence="1">
    <location>
        <begin position="276"/>
        <end position="285"/>
    </location>
</feature>
<sequence>MAFLWRFLGELFHVIEPVPAAISRKRRPTDDTFAATAIPPSQPSSIGYNDFVNAIIDIDAVKASSIGSNSGSSRSFDDPNDPLTPRYQLSNSQQFQHSGTQEQTLSSVAPQRMSSQRSIKPHLAPHLAVPPPPPSSRHGGGGLPRLRERLTEPPPVATTKSTSSRLRQSQKPPPASIHRRNSSWLFEYQDNPSTYVDSFGAPPKASCRAPMSNRTRLNTMVPSTATSSTQMHDQPPPQSLSHPSGSFGPPSLELRLRRSPQRMRNHALNIAKEMSGRNSADSGRFSTSSLLSPLAATSNRTSPKRPESSTTRRPVARRLSSSEYLARHASSDFMTVHQPECTMTSQTYAPRPPPTVSNVLSNDMLSQFQAIRTRSDFVLAGLPRKPSMNLSERLHEAARRIPQETLLPTCRKITRTNTPKTTKRVRFTD</sequence>
<protein>
    <submittedName>
        <fullName evidence="2">Uncharacterized protein</fullName>
    </submittedName>
</protein>